<protein>
    <recommendedName>
        <fullName evidence="3">Putative hydro-lyase GCM10010507_03830</fullName>
        <ecNumber evidence="3">4.2.1.-</ecNumber>
    </recommendedName>
</protein>
<dbReference type="HAMAP" id="MF_01830">
    <property type="entry name" value="Hydro_lyase"/>
    <property type="match status" value="1"/>
</dbReference>
<comment type="similarity">
    <text evidence="1 3">Belongs to the D-glutamate cyclase family.</text>
</comment>
<dbReference type="EMBL" id="BMVB01000001">
    <property type="protein sequence ID" value="GHC34319.1"/>
    <property type="molecule type" value="Genomic_DNA"/>
</dbReference>
<dbReference type="AlphaFoldDB" id="A0A918TB31"/>
<organism evidence="4 5">
    <name type="scientific">Streptomyces cinnamoneus</name>
    <name type="common">Streptoverticillium cinnamoneum</name>
    <dbReference type="NCBI Taxonomy" id="53446"/>
    <lineage>
        <taxon>Bacteria</taxon>
        <taxon>Bacillati</taxon>
        <taxon>Actinomycetota</taxon>
        <taxon>Actinomycetes</taxon>
        <taxon>Kitasatosporales</taxon>
        <taxon>Streptomycetaceae</taxon>
        <taxon>Streptomyces</taxon>
        <taxon>Streptomyces cinnamoneus group</taxon>
    </lineage>
</organism>
<comment type="caution">
    <text evidence="4">The sequence shown here is derived from an EMBL/GenBank/DDBJ whole genome shotgun (WGS) entry which is preliminary data.</text>
</comment>
<evidence type="ECO:0000256" key="2">
    <source>
        <dbReference type="ARBA" id="ARBA00023239"/>
    </source>
</evidence>
<dbReference type="Pfam" id="PF07286">
    <property type="entry name" value="D-Glu_cyclase"/>
    <property type="match status" value="1"/>
</dbReference>
<dbReference type="PANTHER" id="PTHR32022">
    <property type="entry name" value="D-GLUTAMATE CYCLASE, MITOCHONDRIAL"/>
    <property type="match status" value="1"/>
</dbReference>
<reference evidence="4" key="1">
    <citation type="journal article" date="2014" name="Int. J. Syst. Evol. Microbiol.">
        <title>Complete genome sequence of Corynebacterium casei LMG S-19264T (=DSM 44701T), isolated from a smear-ripened cheese.</title>
        <authorList>
            <consortium name="US DOE Joint Genome Institute (JGI-PGF)"/>
            <person name="Walter F."/>
            <person name="Albersmeier A."/>
            <person name="Kalinowski J."/>
            <person name="Ruckert C."/>
        </authorList>
    </citation>
    <scope>NUCLEOTIDE SEQUENCE</scope>
    <source>
        <strain evidence="4">JCM 4633</strain>
    </source>
</reference>
<dbReference type="Proteomes" id="UP000646244">
    <property type="component" value="Unassembled WGS sequence"/>
</dbReference>
<dbReference type="InterPro" id="IPR016938">
    <property type="entry name" value="UPF0317"/>
</dbReference>
<gene>
    <name evidence="4" type="ORF">GCM10010507_03830</name>
</gene>
<dbReference type="FunFam" id="3.30.2040.10:FF:000001">
    <property type="entry name" value="D-glutamate cyclase, mitochondrial"/>
    <property type="match status" value="1"/>
</dbReference>
<dbReference type="SUPFAM" id="SSF160920">
    <property type="entry name" value="PSTPO5379-like"/>
    <property type="match status" value="1"/>
</dbReference>
<evidence type="ECO:0000256" key="1">
    <source>
        <dbReference type="ARBA" id="ARBA00007896"/>
    </source>
</evidence>
<dbReference type="PIRSF" id="PIRSF029755">
    <property type="entry name" value="UCP029755"/>
    <property type="match status" value="1"/>
</dbReference>
<sequence>METTTHEHGPHSAVTPAEARAAFRAGRAEPTAGWADGRTQANLVAVPADWAYDVLLFAQRNPQPCPVLDVTEPGVSTTPLAPGADLRTDLPRYRVWREGRLVAEPKDVTRLWRDDLVAFLIGCSFTFEGALREAGVPLRHVEQRRNVSMYVTDRACRPAGRLHGPLVVSMRPIPADYVHTARRLTARMPAVHGAPVHAGDPGALGITDLARPDFGDPVALHPGDVPVFWACGVTPQAALMTSAPPFAITHAPGHMFITDALDAAYRLL</sequence>
<keyword evidence="2 3" id="KW-0456">Lyase</keyword>
<dbReference type="GO" id="GO:0016829">
    <property type="term" value="F:lyase activity"/>
    <property type="evidence" value="ECO:0007669"/>
    <property type="project" value="UniProtKB-KW"/>
</dbReference>
<dbReference type="InterPro" id="IPR009906">
    <property type="entry name" value="D-Glu_cyclase"/>
</dbReference>
<evidence type="ECO:0000313" key="4">
    <source>
        <dbReference type="EMBL" id="GHC34319.1"/>
    </source>
</evidence>
<evidence type="ECO:0000256" key="3">
    <source>
        <dbReference type="HAMAP-Rule" id="MF_01830"/>
    </source>
</evidence>
<dbReference type="NCBIfam" id="NF003969">
    <property type="entry name" value="PRK05463.1"/>
    <property type="match status" value="1"/>
</dbReference>
<proteinExistence type="inferred from homology"/>
<dbReference type="InterPro" id="IPR038021">
    <property type="entry name" value="Putative_hydro-lyase"/>
</dbReference>
<evidence type="ECO:0000313" key="5">
    <source>
        <dbReference type="Proteomes" id="UP000646244"/>
    </source>
</evidence>
<dbReference type="EC" id="4.2.1.-" evidence="3"/>
<dbReference type="PANTHER" id="PTHR32022:SF10">
    <property type="entry name" value="D-GLUTAMATE CYCLASE, MITOCHONDRIAL"/>
    <property type="match status" value="1"/>
</dbReference>
<reference evidence="4" key="2">
    <citation type="submission" date="2020-09" db="EMBL/GenBank/DDBJ databases">
        <authorList>
            <person name="Sun Q."/>
            <person name="Ohkuma M."/>
        </authorList>
    </citation>
    <scope>NUCLEOTIDE SEQUENCE</scope>
    <source>
        <strain evidence="4">JCM 4633</strain>
    </source>
</reference>
<dbReference type="Gene3D" id="3.40.1640.10">
    <property type="entry name" value="PSTPO5379-like"/>
    <property type="match status" value="1"/>
</dbReference>
<dbReference type="Gene3D" id="3.30.2040.10">
    <property type="entry name" value="PSTPO5379-like domain"/>
    <property type="match status" value="1"/>
</dbReference>
<name>A0A918TB31_STRCJ</name>
<accession>A0A918TB31</accession>
<dbReference type="RefSeq" id="WP_190107812.1">
    <property type="nucleotide sequence ID" value="NZ_BMVB01000001.1"/>
</dbReference>